<accession>A0A0L7QU00</accession>
<feature type="compositionally biased region" description="Basic and acidic residues" evidence="1">
    <location>
        <begin position="1066"/>
        <end position="1078"/>
    </location>
</feature>
<feature type="compositionally biased region" description="Basic and acidic residues" evidence="1">
    <location>
        <begin position="1239"/>
        <end position="1251"/>
    </location>
</feature>
<dbReference type="Proteomes" id="UP000053825">
    <property type="component" value="Unassembled WGS sequence"/>
</dbReference>
<feature type="compositionally biased region" description="Basic and acidic residues" evidence="1">
    <location>
        <begin position="1016"/>
        <end position="1030"/>
    </location>
</feature>
<feature type="region of interest" description="Disordered" evidence="1">
    <location>
        <begin position="532"/>
        <end position="582"/>
    </location>
</feature>
<feature type="compositionally biased region" description="Polar residues" evidence="1">
    <location>
        <begin position="360"/>
        <end position="381"/>
    </location>
</feature>
<feature type="region of interest" description="Disordered" evidence="1">
    <location>
        <begin position="836"/>
        <end position="976"/>
    </location>
</feature>
<feature type="compositionally biased region" description="Low complexity" evidence="1">
    <location>
        <begin position="205"/>
        <end position="220"/>
    </location>
</feature>
<feature type="compositionally biased region" description="Basic and acidic residues" evidence="1">
    <location>
        <begin position="1050"/>
        <end position="1059"/>
    </location>
</feature>
<feature type="region of interest" description="Disordered" evidence="1">
    <location>
        <begin position="1016"/>
        <end position="1365"/>
    </location>
</feature>
<reference evidence="2 3" key="1">
    <citation type="submission" date="2015-07" db="EMBL/GenBank/DDBJ databases">
        <title>The genome of Habropoda laboriosa.</title>
        <authorList>
            <person name="Pan H."/>
            <person name="Kapheim K."/>
        </authorList>
    </citation>
    <scope>NUCLEOTIDE SEQUENCE [LARGE SCALE GENOMIC DNA]</scope>
    <source>
        <strain evidence="2">0110345459</strain>
    </source>
</reference>
<dbReference type="EMBL" id="KQ414736">
    <property type="protein sequence ID" value="KOC62100.1"/>
    <property type="molecule type" value="Genomic_DNA"/>
</dbReference>
<feature type="compositionally biased region" description="Polar residues" evidence="1">
    <location>
        <begin position="564"/>
        <end position="574"/>
    </location>
</feature>
<feature type="compositionally biased region" description="Polar residues" evidence="1">
    <location>
        <begin position="625"/>
        <end position="636"/>
    </location>
</feature>
<feature type="compositionally biased region" description="Basic and acidic residues" evidence="1">
    <location>
        <begin position="911"/>
        <end position="923"/>
    </location>
</feature>
<feature type="non-terminal residue" evidence="2">
    <location>
        <position position="1"/>
    </location>
</feature>
<feature type="region of interest" description="Disordered" evidence="1">
    <location>
        <begin position="621"/>
        <end position="661"/>
    </location>
</feature>
<feature type="compositionally biased region" description="Polar residues" evidence="1">
    <location>
        <begin position="848"/>
        <end position="867"/>
    </location>
</feature>
<feature type="compositionally biased region" description="Basic and acidic residues" evidence="1">
    <location>
        <begin position="723"/>
        <end position="738"/>
    </location>
</feature>
<feature type="region of interest" description="Disordered" evidence="1">
    <location>
        <begin position="713"/>
        <end position="738"/>
    </location>
</feature>
<feature type="compositionally biased region" description="Basic and acidic residues" evidence="1">
    <location>
        <begin position="1197"/>
        <end position="1210"/>
    </location>
</feature>
<feature type="compositionally biased region" description="Basic and acidic residues" evidence="1">
    <location>
        <begin position="1294"/>
        <end position="1312"/>
    </location>
</feature>
<feature type="compositionally biased region" description="Polar residues" evidence="1">
    <location>
        <begin position="109"/>
        <end position="124"/>
    </location>
</feature>
<keyword evidence="3" id="KW-1185">Reference proteome</keyword>
<feature type="compositionally biased region" description="Basic and acidic residues" evidence="1">
    <location>
        <begin position="1355"/>
        <end position="1365"/>
    </location>
</feature>
<feature type="compositionally biased region" description="Basic and acidic residues" evidence="1">
    <location>
        <begin position="1218"/>
        <end position="1228"/>
    </location>
</feature>
<feature type="compositionally biased region" description="Low complexity" evidence="1">
    <location>
        <begin position="637"/>
        <end position="653"/>
    </location>
</feature>
<protein>
    <submittedName>
        <fullName evidence="2">Uncharacterized protein</fullName>
    </submittedName>
</protein>
<evidence type="ECO:0000313" key="2">
    <source>
        <dbReference type="EMBL" id="KOC62100.1"/>
    </source>
</evidence>
<feature type="region of interest" description="Disordered" evidence="1">
    <location>
        <begin position="358"/>
        <end position="383"/>
    </location>
</feature>
<feature type="compositionally biased region" description="Basic and acidic residues" evidence="1">
    <location>
        <begin position="946"/>
        <end position="961"/>
    </location>
</feature>
<feature type="compositionally biased region" description="Pro residues" evidence="1">
    <location>
        <begin position="540"/>
        <end position="557"/>
    </location>
</feature>
<sequence>RISPAECVQKRRSSTCTQKRVSSVKRNSARNNEKHAKCQMITEPGISVEKEPRSYAQMIARYNEMMYAQNSSGILRDNLSSAMINGIRRSPFSSASVVSLKWKCKPKSSRNTTSLNHYSQNAKFSSDTSTAHHSTSYNNKNLTNTIGENNHLLDNTSYATMIEKYSSRLHLGVDSCMIHKRNVSTNLDGVSAILMDAKSTSNKLTGFSSGNGSGKSSTRSTEVKRIDETTDDQDGWITKVDGIIKDLKRITAKNESIESKSNDKWMLQSVNEHAHWLDRVITAHKKKIKDNKPTMEKGATTIIPSEAIQLQESPTPDNRETVNTTLTPNDDHRAERQTMHTMNRDKPSNPMVEYIKRGPVSSTTRNTSQSPTSVATSSTKEPQIELRMTPSQNESVVSINVDELEAKTAGAKEQLSVIISSKRDKAGKVDTANARSDFASMHISISENTIPVKQIEFSINGKPVSELKSIVARADKLDVLGSMDKVEIRIPSKDSASKQQTKTVGSSTTSPVLNLQIAAKFNEPQYQQPRNANLKDTSQMPPPAPPPTPKPPMPHIPSKPRTHNIFTPDTTKSGVTKVEAGKNEETKVAKDVNFLKMRNERSENVGTREVDTFTAKPNEAVFQRSDMNVPSSNHSRQPSINNQNQTNNSSPENRTPSNIIPWWSSEDSFKKIRKKGNTPKSALAAFTEPVIESQVNDNVNTMPKIAQNLTPDATLNQQPNSVDIKKTDTSSGDQKHVAAKKPIVDEKMKSPDMSDTLARSVRVKSPQKWKANSGTKYAKIKSGTNSNRVVKRMKYRLKSNLNTRKSSVSVKKEPDATTFPVSSPKEVKYIAVDPETGSLGMKPEVEVSPSNTKVSPPNTKVSSSNTKVIADDKQKMAQKTNDAKLGQGESKVETKIEKPAVVQVADPQAGKAKDTVLKEEKSLGGRANKFADVSAKATPSVSKHGLGTDKEGKQRETDGSGERNLPNEPVNKDQRIKEILKSMKPIEKRKDGTLIDYGVMVPSRKPSEKIKQIARIPSKEPSENIVEAKKVSTTKKQVPIEPKNVSNKSKIVEPVKKPIEVSNRQTKPEIKNVSKPDVKLSTGKVETEKKPLTTTKMDNSKVRKSITSSSSDSKINVSKSPIKQNPRAVASANTKKTPHTGAIPKKTGEIKIKPATEKSRNILYGETARKMEGSKDTLKPAEKKESLQGTIVPPSKDTLKATEKKKKLDEVIVPPPKDTLKPAEKKESLQGTIVPPSKDTLKATEKKKNDAPLKAPVAPLGKKESTTGVAPLRDTIDYQLSKDQNTSAGLTGIGEEKKVTSEMSERNKKDPLKSNVAKKPSNKGGSNTGSGGPVGTPTGPAGSKDTETPTTFSKRAFDKTSHDETSRFVEKSDAYVLLSREVDRPEKTILYTSWLQRFKDRIDDGKTI</sequence>
<proteinExistence type="predicted"/>
<organism evidence="2 3">
    <name type="scientific">Habropoda laboriosa</name>
    <dbReference type="NCBI Taxonomy" id="597456"/>
    <lineage>
        <taxon>Eukaryota</taxon>
        <taxon>Metazoa</taxon>
        <taxon>Ecdysozoa</taxon>
        <taxon>Arthropoda</taxon>
        <taxon>Hexapoda</taxon>
        <taxon>Insecta</taxon>
        <taxon>Pterygota</taxon>
        <taxon>Neoptera</taxon>
        <taxon>Endopterygota</taxon>
        <taxon>Hymenoptera</taxon>
        <taxon>Apocrita</taxon>
        <taxon>Aculeata</taxon>
        <taxon>Apoidea</taxon>
        <taxon>Anthophila</taxon>
        <taxon>Apidae</taxon>
        <taxon>Habropoda</taxon>
    </lineage>
</organism>
<feature type="compositionally biased region" description="Low complexity" evidence="1">
    <location>
        <begin position="125"/>
        <end position="136"/>
    </location>
</feature>
<gene>
    <name evidence="2" type="ORF">WH47_05192</name>
</gene>
<evidence type="ECO:0000313" key="3">
    <source>
        <dbReference type="Proteomes" id="UP000053825"/>
    </source>
</evidence>
<feature type="region of interest" description="Disordered" evidence="1">
    <location>
        <begin position="107"/>
        <end position="142"/>
    </location>
</feature>
<feature type="compositionally biased region" description="Basic and acidic residues" evidence="1">
    <location>
        <begin position="1167"/>
        <end position="1186"/>
    </location>
</feature>
<feature type="region of interest" description="Disordered" evidence="1">
    <location>
        <begin position="204"/>
        <end position="224"/>
    </location>
</feature>
<name>A0A0L7QU00_9HYME</name>
<feature type="compositionally biased region" description="Basic and acidic residues" evidence="1">
    <location>
        <begin position="1146"/>
        <end position="1160"/>
    </location>
</feature>
<evidence type="ECO:0000256" key="1">
    <source>
        <dbReference type="SAM" id="MobiDB-lite"/>
    </source>
</evidence>
<feature type="compositionally biased region" description="Low complexity" evidence="1">
    <location>
        <begin position="1105"/>
        <end position="1120"/>
    </location>
</feature>